<accession>A0A317XUM3</accession>
<name>A0A317XUM3_9BASI</name>
<feature type="signal peptide" evidence="1">
    <location>
        <begin position="1"/>
        <end position="22"/>
    </location>
</feature>
<gene>
    <name evidence="2" type="ORF">BCV70DRAFT_89212</name>
</gene>
<keyword evidence="1" id="KW-0732">Signal</keyword>
<dbReference type="Proteomes" id="UP000246740">
    <property type="component" value="Unassembled WGS sequence"/>
</dbReference>
<dbReference type="PROSITE" id="PS51257">
    <property type="entry name" value="PROKAR_LIPOPROTEIN"/>
    <property type="match status" value="1"/>
</dbReference>
<organism evidence="2 3">
    <name type="scientific">Testicularia cyperi</name>
    <dbReference type="NCBI Taxonomy" id="1882483"/>
    <lineage>
        <taxon>Eukaryota</taxon>
        <taxon>Fungi</taxon>
        <taxon>Dikarya</taxon>
        <taxon>Basidiomycota</taxon>
        <taxon>Ustilaginomycotina</taxon>
        <taxon>Ustilaginomycetes</taxon>
        <taxon>Ustilaginales</taxon>
        <taxon>Anthracoideaceae</taxon>
        <taxon>Testicularia</taxon>
    </lineage>
</organism>
<proteinExistence type="predicted"/>
<dbReference type="InParanoid" id="A0A317XUM3"/>
<evidence type="ECO:0008006" key="4">
    <source>
        <dbReference type="Google" id="ProtNLM"/>
    </source>
</evidence>
<sequence length="162" mass="17730">MRAARMSISAFVFFSFFPLLVACHLNSSPIDSATTQALRMYAATTQLLCALILQLFSQPIALETSSTGCLADRSGCLPSRSTRTRSGTKQLGRTGLCASHKKKAQKKRCCLVACPLSSDQRLFLTFLSTLSGQRGPSEDPSQQDLTAASYYSDLTLRWHRLA</sequence>
<dbReference type="AlphaFoldDB" id="A0A317XUM3"/>
<protein>
    <recommendedName>
        <fullName evidence="4">Secreted protein</fullName>
    </recommendedName>
</protein>
<reference evidence="2 3" key="1">
    <citation type="journal article" date="2018" name="Mol. Biol. Evol.">
        <title>Broad Genomic Sampling Reveals a Smut Pathogenic Ancestry of the Fungal Clade Ustilaginomycotina.</title>
        <authorList>
            <person name="Kijpornyongpan T."/>
            <person name="Mondo S.J."/>
            <person name="Barry K."/>
            <person name="Sandor L."/>
            <person name="Lee J."/>
            <person name="Lipzen A."/>
            <person name="Pangilinan J."/>
            <person name="LaButti K."/>
            <person name="Hainaut M."/>
            <person name="Henrissat B."/>
            <person name="Grigoriev I.V."/>
            <person name="Spatafora J.W."/>
            <person name="Aime M.C."/>
        </authorList>
    </citation>
    <scope>NUCLEOTIDE SEQUENCE [LARGE SCALE GENOMIC DNA]</scope>
    <source>
        <strain evidence="2 3">MCA 3645</strain>
    </source>
</reference>
<evidence type="ECO:0000313" key="2">
    <source>
        <dbReference type="EMBL" id="PWZ01079.1"/>
    </source>
</evidence>
<dbReference type="EMBL" id="KZ819191">
    <property type="protein sequence ID" value="PWZ01079.1"/>
    <property type="molecule type" value="Genomic_DNA"/>
</dbReference>
<evidence type="ECO:0000256" key="1">
    <source>
        <dbReference type="SAM" id="SignalP"/>
    </source>
</evidence>
<evidence type="ECO:0000313" key="3">
    <source>
        <dbReference type="Proteomes" id="UP000246740"/>
    </source>
</evidence>
<feature type="chain" id="PRO_5016388531" description="Secreted protein" evidence="1">
    <location>
        <begin position="23"/>
        <end position="162"/>
    </location>
</feature>
<keyword evidence="3" id="KW-1185">Reference proteome</keyword>